<accession>A0A6P5RZ82</accession>
<evidence type="ECO:0000313" key="3">
    <source>
        <dbReference type="Proteomes" id="UP000515124"/>
    </source>
</evidence>
<dbReference type="AlphaFoldDB" id="A0A6P5RZ82"/>
<feature type="region of interest" description="Disordered" evidence="1">
    <location>
        <begin position="195"/>
        <end position="228"/>
    </location>
</feature>
<reference evidence="4" key="1">
    <citation type="submission" date="2025-08" db="UniProtKB">
        <authorList>
            <consortium name="RefSeq"/>
        </authorList>
    </citation>
    <scope>IDENTIFICATION</scope>
</reference>
<keyword evidence="3" id="KW-1185">Reference proteome</keyword>
<evidence type="ECO:0000256" key="1">
    <source>
        <dbReference type="SAM" id="MobiDB-lite"/>
    </source>
</evidence>
<name>A0A6P5RZ82_PRUAV</name>
<dbReference type="InterPro" id="IPR005162">
    <property type="entry name" value="Retrotrans_gag_dom"/>
</dbReference>
<feature type="region of interest" description="Disordered" evidence="1">
    <location>
        <begin position="248"/>
        <end position="270"/>
    </location>
</feature>
<dbReference type="PANTHER" id="PTHR33223:SF10">
    <property type="entry name" value="AMINOTRANSFERASE-LIKE PLANT MOBILE DOMAIN-CONTAINING PROTEIN"/>
    <property type="match status" value="1"/>
</dbReference>
<feature type="compositionally biased region" description="Basic and acidic residues" evidence="1">
    <location>
        <begin position="261"/>
        <end position="270"/>
    </location>
</feature>
<proteinExistence type="predicted"/>
<dbReference type="GeneID" id="110750948"/>
<protein>
    <submittedName>
        <fullName evidence="4">Uncharacterized protein LOC110750948</fullName>
    </submittedName>
</protein>
<gene>
    <name evidence="4" type="primary">LOC110750948</name>
</gene>
<organism evidence="3 4">
    <name type="scientific">Prunus avium</name>
    <name type="common">Cherry</name>
    <name type="synonym">Cerasus avium</name>
    <dbReference type="NCBI Taxonomy" id="42229"/>
    <lineage>
        <taxon>Eukaryota</taxon>
        <taxon>Viridiplantae</taxon>
        <taxon>Streptophyta</taxon>
        <taxon>Embryophyta</taxon>
        <taxon>Tracheophyta</taxon>
        <taxon>Spermatophyta</taxon>
        <taxon>Magnoliopsida</taxon>
        <taxon>eudicotyledons</taxon>
        <taxon>Gunneridae</taxon>
        <taxon>Pentapetalae</taxon>
        <taxon>rosids</taxon>
        <taxon>fabids</taxon>
        <taxon>Rosales</taxon>
        <taxon>Rosaceae</taxon>
        <taxon>Amygdaloideae</taxon>
        <taxon>Amygdaleae</taxon>
        <taxon>Prunus</taxon>
    </lineage>
</organism>
<dbReference type="KEGG" id="pavi:110750948"/>
<dbReference type="RefSeq" id="XP_021807028.1">
    <property type="nucleotide sequence ID" value="XM_021951336.1"/>
</dbReference>
<dbReference type="PANTHER" id="PTHR33223">
    <property type="entry name" value="CCHC-TYPE DOMAIN-CONTAINING PROTEIN"/>
    <property type="match status" value="1"/>
</dbReference>
<evidence type="ECO:0000313" key="4">
    <source>
        <dbReference type="RefSeq" id="XP_021807028.1"/>
    </source>
</evidence>
<dbReference type="Proteomes" id="UP000515124">
    <property type="component" value="Unplaced"/>
</dbReference>
<feature type="compositionally biased region" description="Basic and acidic residues" evidence="1">
    <location>
        <begin position="209"/>
        <end position="219"/>
    </location>
</feature>
<dbReference type="Pfam" id="PF03732">
    <property type="entry name" value="Retrotrans_gag"/>
    <property type="match status" value="1"/>
</dbReference>
<evidence type="ECO:0000259" key="2">
    <source>
        <dbReference type="Pfam" id="PF03732"/>
    </source>
</evidence>
<sequence length="270" mass="30420">MEVDRANSSLFTTEIEQAAPPKRFSTPSFTCFKGDSDPESHLKHFKSVMILHKVEDALMCKVLAMTLLGAAQDCFYTLPFGSISSFKERAYVFTKEYTSYQTIKKNPDHLFNLHKKSDESLRDYIKRFKAERAKIVGCDDQVASSAFKRGLPTECELYGELTISPCQTLVEVFATAEHYALWDDDRIAAKKAAKQADQLAEQASQRNGNNKDEGKRRSQPEGGTPATESYTKFTILIHQILAQGRDMPWLKKPSPLKGNPAKKDTSRYCA</sequence>
<feature type="domain" description="Retrotransposon gag" evidence="2">
    <location>
        <begin position="62"/>
        <end position="152"/>
    </location>
</feature>